<sequence length="26" mass="2938">MITERELLCPVTVQMHRPAACDIRPG</sequence>
<gene>
    <name evidence="1" type="ORF">CTAM01_00676</name>
</gene>
<comment type="caution">
    <text evidence="1">The sequence shown here is derived from an EMBL/GenBank/DDBJ whole genome shotgun (WGS) entry which is preliminary data.</text>
</comment>
<name>A0ABQ9RRW1_9PEZI</name>
<reference evidence="1 2" key="1">
    <citation type="submission" date="2016-10" db="EMBL/GenBank/DDBJ databases">
        <title>The genome sequence of Colletotrichum fioriniae PJ7.</title>
        <authorList>
            <person name="Baroncelli R."/>
        </authorList>
    </citation>
    <scope>NUCLEOTIDE SEQUENCE [LARGE SCALE GENOMIC DNA]</scope>
    <source>
        <strain evidence="1 2">Tom-12</strain>
    </source>
</reference>
<accession>A0ABQ9RRW1</accession>
<proteinExistence type="predicted"/>
<evidence type="ECO:0000313" key="1">
    <source>
        <dbReference type="EMBL" id="KAK1511746.1"/>
    </source>
</evidence>
<protein>
    <submittedName>
        <fullName evidence="1">Uncharacterized protein</fullName>
    </submittedName>
</protein>
<dbReference type="Proteomes" id="UP001227543">
    <property type="component" value="Unassembled WGS sequence"/>
</dbReference>
<dbReference type="EMBL" id="MLFU01000002">
    <property type="protein sequence ID" value="KAK1511746.1"/>
    <property type="molecule type" value="Genomic_DNA"/>
</dbReference>
<keyword evidence="2" id="KW-1185">Reference proteome</keyword>
<evidence type="ECO:0000313" key="2">
    <source>
        <dbReference type="Proteomes" id="UP001227543"/>
    </source>
</evidence>
<organism evidence="1 2">
    <name type="scientific">Colletotrichum tamarilloi</name>
    <dbReference type="NCBI Taxonomy" id="1209934"/>
    <lineage>
        <taxon>Eukaryota</taxon>
        <taxon>Fungi</taxon>
        <taxon>Dikarya</taxon>
        <taxon>Ascomycota</taxon>
        <taxon>Pezizomycotina</taxon>
        <taxon>Sordariomycetes</taxon>
        <taxon>Hypocreomycetidae</taxon>
        <taxon>Glomerellales</taxon>
        <taxon>Glomerellaceae</taxon>
        <taxon>Colletotrichum</taxon>
        <taxon>Colletotrichum acutatum species complex</taxon>
    </lineage>
</organism>